<sequence>MQETHLSNSPVSGPADQQDAHTTSLMQLYEGMLAKNPDQMDALYFLGTLYARHGWSEKAIPLLRRALAHMPRNVEGFNTLGLALRQAGHMKEAVAAFRRALELAPHYRAALVNLGDTLSGCGDQAGAIAAYRMILTIDGHNADISRYREILVSNPTDIATINRLGKALQATGRYEEAASQFEQALIYAPDNVETTLDLGALLIDMERRDRAADCYRALLAHRPDSYTVHMQLGKLLHKNGRHNEALHHFKKARTLKPDEAAAHAAVAAVLQETGQIEAAIQGFRRAIALAPDRARYYLCLTRLAKLAADDPVLPVMQKLAADNATSLPDKERSDIHFALGKALSDIGEHQRSFAHIQQGNALRRRHITYDEKRVFAGMRKMRELFSTEAIAGLARTGHPSTQPIFIVGMPRSGSTLVEQILARHPAVYAAGEVGTLLDTFRDAATQFPAWKTVAPLAHLTEAERFAVAEDYLQRLNARVVDWTGDEPPQRITNKTLGNYLYIGLIHQLWPNARIIHTMRDPVDTCLSCFSIPFNTQEFSFDLGELGRRYRQYHELMEHWRKVLPAGAMLDVRYEDVVENLEASARRIIAYCGLEWDAACLDFHKSTRPVRTSSMEQVRNPIYRNAIGRWRPDDETLRPLLEGLGSLKDGV</sequence>
<dbReference type="InterPro" id="IPR011990">
    <property type="entry name" value="TPR-like_helical_dom_sf"/>
</dbReference>
<dbReference type="SMART" id="SM00028">
    <property type="entry name" value="TPR"/>
    <property type="match status" value="8"/>
</dbReference>
<dbReference type="Pfam" id="PF07719">
    <property type="entry name" value="TPR_2"/>
    <property type="match status" value="1"/>
</dbReference>
<dbReference type="PROSITE" id="PS50005">
    <property type="entry name" value="TPR"/>
    <property type="match status" value="5"/>
</dbReference>
<dbReference type="InterPro" id="IPR027417">
    <property type="entry name" value="P-loop_NTPase"/>
</dbReference>
<dbReference type="SUPFAM" id="SSF52540">
    <property type="entry name" value="P-loop containing nucleoside triphosphate hydrolases"/>
    <property type="match status" value="1"/>
</dbReference>
<name>A0A347WG28_9PROT</name>
<dbReference type="PANTHER" id="PTHR12788:SF10">
    <property type="entry name" value="PROTEIN-TYROSINE SULFOTRANSFERASE"/>
    <property type="match status" value="1"/>
</dbReference>
<dbReference type="InterPro" id="IPR026634">
    <property type="entry name" value="TPST-like"/>
</dbReference>
<keyword evidence="6" id="KW-1185">Reference proteome</keyword>
<dbReference type="Gene3D" id="1.25.40.10">
    <property type="entry name" value="Tetratricopeptide repeat domain"/>
    <property type="match status" value="3"/>
</dbReference>
<organism evidence="5 6">
    <name type="scientific">Komagataeibacter saccharivorans</name>
    <dbReference type="NCBI Taxonomy" id="265959"/>
    <lineage>
        <taxon>Bacteria</taxon>
        <taxon>Pseudomonadati</taxon>
        <taxon>Pseudomonadota</taxon>
        <taxon>Alphaproteobacteria</taxon>
        <taxon>Acetobacterales</taxon>
        <taxon>Acetobacteraceae</taxon>
        <taxon>Komagataeibacter</taxon>
    </lineage>
</organism>
<dbReference type="GO" id="GO:0008476">
    <property type="term" value="F:protein-tyrosine sulfotransferase activity"/>
    <property type="evidence" value="ECO:0007669"/>
    <property type="project" value="InterPro"/>
</dbReference>
<feature type="repeat" description="TPR" evidence="4">
    <location>
        <begin position="158"/>
        <end position="191"/>
    </location>
</feature>
<dbReference type="Pfam" id="PF13432">
    <property type="entry name" value="TPR_16"/>
    <property type="match status" value="3"/>
</dbReference>
<dbReference type="InterPro" id="IPR013105">
    <property type="entry name" value="TPR_2"/>
</dbReference>
<evidence type="ECO:0000256" key="4">
    <source>
        <dbReference type="PROSITE-ProRule" id="PRU00339"/>
    </source>
</evidence>
<dbReference type="KEGG" id="ksc:CD178_03077"/>
<evidence type="ECO:0000313" key="5">
    <source>
        <dbReference type="EMBL" id="AXY23821.1"/>
    </source>
</evidence>
<proteinExistence type="predicted"/>
<keyword evidence="2" id="KW-0677">Repeat</keyword>
<keyword evidence="1" id="KW-0808">Transferase</keyword>
<accession>A0A347WG28</accession>
<feature type="repeat" description="TPR" evidence="4">
    <location>
        <begin position="74"/>
        <end position="107"/>
    </location>
</feature>
<dbReference type="InterPro" id="IPR019734">
    <property type="entry name" value="TPR_rpt"/>
</dbReference>
<dbReference type="PROSITE" id="PS50293">
    <property type="entry name" value="TPR_REGION"/>
    <property type="match status" value="1"/>
</dbReference>
<dbReference type="AlphaFoldDB" id="A0A347WG28"/>
<evidence type="ECO:0000256" key="1">
    <source>
        <dbReference type="ARBA" id="ARBA00022679"/>
    </source>
</evidence>
<reference evidence="5 6" key="1">
    <citation type="submission" date="2017-08" db="EMBL/GenBank/DDBJ databases">
        <title>Complete genome sequence of Gluconacetobacter saccharivorans CV1 isolated from Fermented Vinegar.</title>
        <authorList>
            <person name="Kim S.-Y."/>
        </authorList>
    </citation>
    <scope>NUCLEOTIDE SEQUENCE [LARGE SCALE GENOMIC DNA]</scope>
    <source>
        <strain evidence="5 6">CV1</strain>
        <plasmid evidence="5 6">unnamed1</plasmid>
    </source>
</reference>
<evidence type="ECO:0000256" key="2">
    <source>
        <dbReference type="ARBA" id="ARBA00022737"/>
    </source>
</evidence>
<evidence type="ECO:0000313" key="6">
    <source>
        <dbReference type="Proteomes" id="UP000264120"/>
    </source>
</evidence>
<keyword evidence="3 4" id="KW-0802">TPR repeat</keyword>
<dbReference type="SUPFAM" id="SSF48452">
    <property type="entry name" value="TPR-like"/>
    <property type="match status" value="2"/>
</dbReference>
<feature type="repeat" description="TPR" evidence="4">
    <location>
        <begin position="226"/>
        <end position="259"/>
    </location>
</feature>
<evidence type="ECO:0000256" key="3">
    <source>
        <dbReference type="ARBA" id="ARBA00022803"/>
    </source>
</evidence>
<keyword evidence="5" id="KW-0614">Plasmid</keyword>
<feature type="repeat" description="TPR" evidence="4">
    <location>
        <begin position="260"/>
        <end position="293"/>
    </location>
</feature>
<feature type="repeat" description="TPR" evidence="4">
    <location>
        <begin position="40"/>
        <end position="73"/>
    </location>
</feature>
<dbReference type="Pfam" id="PF13469">
    <property type="entry name" value="Sulfotransfer_3"/>
    <property type="match status" value="1"/>
</dbReference>
<dbReference type="Proteomes" id="UP000264120">
    <property type="component" value="Plasmid unnamed1"/>
</dbReference>
<dbReference type="EMBL" id="CP023037">
    <property type="protein sequence ID" value="AXY23821.1"/>
    <property type="molecule type" value="Genomic_DNA"/>
</dbReference>
<dbReference type="PANTHER" id="PTHR12788">
    <property type="entry name" value="PROTEIN-TYROSINE SULFOTRANSFERASE 2"/>
    <property type="match status" value="1"/>
</dbReference>
<geneLocation type="plasmid" evidence="5 6">
    <name>unnamed1</name>
</geneLocation>
<gene>
    <name evidence="5" type="ORF">CD178_03077</name>
</gene>
<protein>
    <submittedName>
        <fullName evidence="5">Cellulose synthase subunit BcsC</fullName>
    </submittedName>
</protein>
<dbReference type="RefSeq" id="WP_162900545.1">
    <property type="nucleotide sequence ID" value="NZ_CP023037.1"/>
</dbReference>
<dbReference type="Gene3D" id="3.40.50.300">
    <property type="entry name" value="P-loop containing nucleotide triphosphate hydrolases"/>
    <property type="match status" value="1"/>
</dbReference>